<name>A0A212J8M8_9BACT</name>
<protein>
    <submittedName>
        <fullName evidence="1">Uncharacterized protein</fullName>
    </submittedName>
</protein>
<organism evidence="1">
    <name type="scientific">uncultured Dysgonomonas sp</name>
    <dbReference type="NCBI Taxonomy" id="206096"/>
    <lineage>
        <taxon>Bacteria</taxon>
        <taxon>Pseudomonadati</taxon>
        <taxon>Bacteroidota</taxon>
        <taxon>Bacteroidia</taxon>
        <taxon>Bacteroidales</taxon>
        <taxon>Dysgonomonadaceae</taxon>
        <taxon>Dysgonomonas</taxon>
        <taxon>environmental samples</taxon>
    </lineage>
</organism>
<evidence type="ECO:0000313" key="1">
    <source>
        <dbReference type="EMBL" id="SBV95793.1"/>
    </source>
</evidence>
<gene>
    <name evidence="1" type="ORF">KL86DYS2_10975</name>
</gene>
<dbReference type="AlphaFoldDB" id="A0A212J8M8"/>
<dbReference type="EMBL" id="FLUL01000001">
    <property type="protein sequence ID" value="SBV95793.1"/>
    <property type="molecule type" value="Genomic_DNA"/>
</dbReference>
<reference evidence="1" key="1">
    <citation type="submission" date="2016-04" db="EMBL/GenBank/DDBJ databases">
        <authorList>
            <person name="Evans L.H."/>
            <person name="Alamgir A."/>
            <person name="Owens N."/>
            <person name="Weber N.D."/>
            <person name="Virtaneva K."/>
            <person name="Barbian K."/>
            <person name="Babar A."/>
            <person name="Rosenke K."/>
        </authorList>
    </citation>
    <scope>NUCLEOTIDE SEQUENCE</scope>
    <source>
        <strain evidence="1">86-2</strain>
    </source>
</reference>
<sequence length="42" mass="4810">MNDCLNHKHPMLVGGLKNSLSTSQERVLGKDKRLLQFIPLNY</sequence>
<proteinExistence type="predicted"/>
<accession>A0A212J8M8</accession>